<gene>
    <name evidence="1" type="ORF">GB881_06845</name>
</gene>
<dbReference type="OrthoDB" id="5495835at2"/>
<dbReference type="AlphaFoldDB" id="A0A6N7EIF5"/>
<dbReference type="Proteomes" id="UP000437709">
    <property type="component" value="Unassembled WGS sequence"/>
</dbReference>
<reference evidence="1 2" key="1">
    <citation type="submission" date="2019-10" db="EMBL/GenBank/DDBJ databases">
        <title>Georgenia wutianyii sp. nov. and Georgenia yuyongxinii sp. nov. isolated from plateau pika (Ochotona curzoniae) in the Qinghai-Tibet plateau of China.</title>
        <authorList>
            <person name="Tian Z."/>
        </authorList>
    </citation>
    <scope>NUCLEOTIDE SEQUENCE [LARGE SCALE GENOMIC DNA]</scope>
    <source>
        <strain evidence="1 2">JCM 19765</strain>
    </source>
</reference>
<name>A0A6N7EIF5_9MICO</name>
<organism evidence="1 2">
    <name type="scientific">Georgenia subflava</name>
    <dbReference type="NCBI Taxonomy" id="1622177"/>
    <lineage>
        <taxon>Bacteria</taxon>
        <taxon>Bacillati</taxon>
        <taxon>Actinomycetota</taxon>
        <taxon>Actinomycetes</taxon>
        <taxon>Micrococcales</taxon>
        <taxon>Bogoriellaceae</taxon>
        <taxon>Georgenia</taxon>
    </lineage>
</organism>
<evidence type="ECO:0000313" key="2">
    <source>
        <dbReference type="Proteomes" id="UP000437709"/>
    </source>
</evidence>
<evidence type="ECO:0000313" key="1">
    <source>
        <dbReference type="EMBL" id="MPV36778.1"/>
    </source>
</evidence>
<dbReference type="EMBL" id="WHPC01000018">
    <property type="protein sequence ID" value="MPV36778.1"/>
    <property type="molecule type" value="Genomic_DNA"/>
</dbReference>
<sequence>MTVPHRFRGPTTSGNGGWVAGRLAALVGPGVVTVTLRRPPPLEEELATSGDEGDGVTLVHDGATVAEAQRTPEESLVPVEPVDPGRAVEAAAAYGGRERHPFPECFVCGPARRPGDGMRLTPGRLGDGRTACLWVPDPDLAGRSEMVWAALDCPGGWAAPIEGRPMVLGRMTAHVRATPAAGEECVVMGQVLGGEGRKVFTATSVYGEDGRTLGVARATWIVVPQAAADGAAG</sequence>
<dbReference type="SUPFAM" id="SSF54637">
    <property type="entry name" value="Thioesterase/thiol ester dehydrase-isomerase"/>
    <property type="match status" value="1"/>
</dbReference>
<evidence type="ECO:0008006" key="3">
    <source>
        <dbReference type="Google" id="ProtNLM"/>
    </source>
</evidence>
<protein>
    <recommendedName>
        <fullName evidence="3">PaaI family thioesterase</fullName>
    </recommendedName>
</protein>
<proteinExistence type="predicted"/>
<accession>A0A6N7EIF5</accession>
<keyword evidence="2" id="KW-1185">Reference proteome</keyword>
<dbReference type="Gene3D" id="3.10.129.10">
    <property type="entry name" value="Hotdog Thioesterase"/>
    <property type="match status" value="1"/>
</dbReference>
<comment type="caution">
    <text evidence="1">The sequence shown here is derived from an EMBL/GenBank/DDBJ whole genome shotgun (WGS) entry which is preliminary data.</text>
</comment>
<dbReference type="InterPro" id="IPR029069">
    <property type="entry name" value="HotDog_dom_sf"/>
</dbReference>